<organism evidence="1 2">
    <name type="scientific">Dentiscutata erythropus</name>
    <dbReference type="NCBI Taxonomy" id="1348616"/>
    <lineage>
        <taxon>Eukaryota</taxon>
        <taxon>Fungi</taxon>
        <taxon>Fungi incertae sedis</taxon>
        <taxon>Mucoromycota</taxon>
        <taxon>Glomeromycotina</taxon>
        <taxon>Glomeromycetes</taxon>
        <taxon>Diversisporales</taxon>
        <taxon>Gigasporaceae</taxon>
        <taxon>Dentiscutata</taxon>
    </lineage>
</organism>
<name>A0A9N8Z3U5_9GLOM</name>
<accession>A0A9N8Z3U5</accession>
<dbReference type="AlphaFoldDB" id="A0A9N8Z3U5"/>
<comment type="caution">
    <text evidence="1">The sequence shown here is derived from an EMBL/GenBank/DDBJ whole genome shotgun (WGS) entry which is preliminary data.</text>
</comment>
<gene>
    <name evidence="1" type="ORF">DERYTH_LOCUS1428</name>
</gene>
<evidence type="ECO:0000313" key="2">
    <source>
        <dbReference type="Proteomes" id="UP000789405"/>
    </source>
</evidence>
<keyword evidence="2" id="KW-1185">Reference proteome</keyword>
<dbReference type="EMBL" id="CAJVPY010000399">
    <property type="protein sequence ID" value="CAG8470410.1"/>
    <property type="molecule type" value="Genomic_DNA"/>
</dbReference>
<feature type="non-terminal residue" evidence="1">
    <location>
        <position position="1"/>
    </location>
</feature>
<dbReference type="OrthoDB" id="2443892at2759"/>
<sequence>FNQAIYNQIFPKIPPKIYDEHLAYTGNNQDFYFSSTEYKLTESELRKIKQHFSTTSDVSGIQLRSFSQTGTKYGQFRTKDSHYIGSKWICQNKN</sequence>
<proteinExistence type="predicted"/>
<evidence type="ECO:0000313" key="1">
    <source>
        <dbReference type="EMBL" id="CAG8470410.1"/>
    </source>
</evidence>
<protein>
    <submittedName>
        <fullName evidence="1">24222_t:CDS:1</fullName>
    </submittedName>
</protein>
<dbReference type="Proteomes" id="UP000789405">
    <property type="component" value="Unassembled WGS sequence"/>
</dbReference>
<reference evidence="1" key="1">
    <citation type="submission" date="2021-06" db="EMBL/GenBank/DDBJ databases">
        <authorList>
            <person name="Kallberg Y."/>
            <person name="Tangrot J."/>
            <person name="Rosling A."/>
        </authorList>
    </citation>
    <scope>NUCLEOTIDE SEQUENCE</scope>
    <source>
        <strain evidence="1">MA453B</strain>
    </source>
</reference>